<gene>
    <name evidence="1" type="ORF">BDM02DRAFT_3119610</name>
</gene>
<protein>
    <submittedName>
        <fullName evidence="1">Uncharacterized protein</fullName>
    </submittedName>
</protein>
<reference evidence="1" key="2">
    <citation type="journal article" date="2020" name="Nat. Commun.">
        <title>Large-scale genome sequencing of mycorrhizal fungi provides insights into the early evolution of symbiotic traits.</title>
        <authorList>
            <person name="Miyauchi S."/>
            <person name="Kiss E."/>
            <person name="Kuo A."/>
            <person name="Drula E."/>
            <person name="Kohler A."/>
            <person name="Sanchez-Garcia M."/>
            <person name="Morin E."/>
            <person name="Andreopoulos B."/>
            <person name="Barry K.W."/>
            <person name="Bonito G."/>
            <person name="Buee M."/>
            <person name="Carver A."/>
            <person name="Chen C."/>
            <person name="Cichocki N."/>
            <person name="Clum A."/>
            <person name="Culley D."/>
            <person name="Crous P.W."/>
            <person name="Fauchery L."/>
            <person name="Girlanda M."/>
            <person name="Hayes R.D."/>
            <person name="Keri Z."/>
            <person name="LaButti K."/>
            <person name="Lipzen A."/>
            <person name="Lombard V."/>
            <person name="Magnuson J."/>
            <person name="Maillard F."/>
            <person name="Murat C."/>
            <person name="Nolan M."/>
            <person name="Ohm R.A."/>
            <person name="Pangilinan J."/>
            <person name="Pereira M.F."/>
            <person name="Perotto S."/>
            <person name="Peter M."/>
            <person name="Pfister S."/>
            <person name="Riley R."/>
            <person name="Sitrit Y."/>
            <person name="Stielow J.B."/>
            <person name="Szollosi G."/>
            <person name="Zifcakova L."/>
            <person name="Stursova M."/>
            <person name="Spatafora J.W."/>
            <person name="Tedersoo L."/>
            <person name="Vaario L.M."/>
            <person name="Yamada A."/>
            <person name="Yan M."/>
            <person name="Wang P."/>
            <person name="Xu J."/>
            <person name="Bruns T."/>
            <person name="Baldrian P."/>
            <person name="Vilgalys R."/>
            <person name="Dunand C."/>
            <person name="Henrissat B."/>
            <person name="Grigoriev I.V."/>
            <person name="Hibbett D."/>
            <person name="Nagy L.G."/>
            <person name="Martin F.M."/>
        </authorList>
    </citation>
    <scope>NUCLEOTIDE SEQUENCE</scope>
    <source>
        <strain evidence="1">P2</strain>
    </source>
</reference>
<dbReference type="Proteomes" id="UP000886501">
    <property type="component" value="Unassembled WGS sequence"/>
</dbReference>
<reference evidence="1" key="1">
    <citation type="submission" date="2019-10" db="EMBL/GenBank/DDBJ databases">
        <authorList>
            <consortium name="DOE Joint Genome Institute"/>
            <person name="Kuo A."/>
            <person name="Miyauchi S."/>
            <person name="Kiss E."/>
            <person name="Drula E."/>
            <person name="Kohler A."/>
            <person name="Sanchez-Garcia M."/>
            <person name="Andreopoulos B."/>
            <person name="Barry K.W."/>
            <person name="Bonito G."/>
            <person name="Buee M."/>
            <person name="Carver A."/>
            <person name="Chen C."/>
            <person name="Cichocki N."/>
            <person name="Clum A."/>
            <person name="Culley D."/>
            <person name="Crous P.W."/>
            <person name="Fauchery L."/>
            <person name="Girlanda M."/>
            <person name="Hayes R."/>
            <person name="Keri Z."/>
            <person name="Labutti K."/>
            <person name="Lipzen A."/>
            <person name="Lombard V."/>
            <person name="Magnuson J."/>
            <person name="Maillard F."/>
            <person name="Morin E."/>
            <person name="Murat C."/>
            <person name="Nolan M."/>
            <person name="Ohm R."/>
            <person name="Pangilinan J."/>
            <person name="Pereira M."/>
            <person name="Perotto S."/>
            <person name="Peter M."/>
            <person name="Riley R."/>
            <person name="Sitrit Y."/>
            <person name="Stielow B."/>
            <person name="Szollosi G."/>
            <person name="Zifcakova L."/>
            <person name="Stursova M."/>
            <person name="Spatafora J.W."/>
            <person name="Tedersoo L."/>
            <person name="Vaario L.-M."/>
            <person name="Yamada A."/>
            <person name="Yan M."/>
            <person name="Wang P."/>
            <person name="Xu J."/>
            <person name="Bruns T."/>
            <person name="Baldrian P."/>
            <person name="Vilgalys R."/>
            <person name="Henrissat B."/>
            <person name="Grigoriev I.V."/>
            <person name="Hibbett D."/>
            <person name="Nagy L.G."/>
            <person name="Martin F.M."/>
        </authorList>
    </citation>
    <scope>NUCLEOTIDE SEQUENCE</scope>
    <source>
        <strain evidence="1">P2</strain>
    </source>
</reference>
<name>A0ACB6Z890_THEGA</name>
<evidence type="ECO:0000313" key="2">
    <source>
        <dbReference type="Proteomes" id="UP000886501"/>
    </source>
</evidence>
<comment type="caution">
    <text evidence="1">The sequence shown here is derived from an EMBL/GenBank/DDBJ whole genome shotgun (WGS) entry which is preliminary data.</text>
</comment>
<sequence length="103" mass="11915">MKNATLDYNVVMTFSKSRYDPVVYHFASVEDMAKMVKRYMKGARVAEVDAEHRTNLMDRFSLTPLFTVLIDSAGCLLSHFLFDFLSRPASRPITTYRQNRSQP</sequence>
<dbReference type="EMBL" id="MU118076">
    <property type="protein sequence ID" value="KAF9645846.1"/>
    <property type="molecule type" value="Genomic_DNA"/>
</dbReference>
<keyword evidence="2" id="KW-1185">Reference proteome</keyword>
<proteinExistence type="predicted"/>
<organism evidence="1 2">
    <name type="scientific">Thelephora ganbajun</name>
    <name type="common">Ganba fungus</name>
    <dbReference type="NCBI Taxonomy" id="370292"/>
    <lineage>
        <taxon>Eukaryota</taxon>
        <taxon>Fungi</taxon>
        <taxon>Dikarya</taxon>
        <taxon>Basidiomycota</taxon>
        <taxon>Agaricomycotina</taxon>
        <taxon>Agaricomycetes</taxon>
        <taxon>Thelephorales</taxon>
        <taxon>Thelephoraceae</taxon>
        <taxon>Thelephora</taxon>
    </lineage>
</organism>
<evidence type="ECO:0000313" key="1">
    <source>
        <dbReference type="EMBL" id="KAF9645846.1"/>
    </source>
</evidence>
<accession>A0ACB6Z890</accession>